<feature type="coiled-coil region" evidence="1">
    <location>
        <begin position="129"/>
        <end position="156"/>
    </location>
</feature>
<dbReference type="VEuPathDB" id="MicrosporidiaDB:NAPIS_ORF01043"/>
<keyword evidence="1" id="KW-0175">Coiled coil</keyword>
<dbReference type="Proteomes" id="UP000053780">
    <property type="component" value="Unassembled WGS sequence"/>
</dbReference>
<keyword evidence="2" id="KW-0812">Transmembrane</keyword>
<dbReference type="EMBL" id="KE647144">
    <property type="protein sequence ID" value="EQB61390.1"/>
    <property type="molecule type" value="Genomic_DNA"/>
</dbReference>
<feature type="transmembrane region" description="Helical" evidence="2">
    <location>
        <begin position="6"/>
        <end position="30"/>
    </location>
</feature>
<dbReference type="HOGENOM" id="CLU_122466_0_0_1"/>
<feature type="transmembrane region" description="Helical" evidence="2">
    <location>
        <begin position="166"/>
        <end position="185"/>
    </location>
</feature>
<keyword evidence="2" id="KW-0472">Membrane</keyword>
<protein>
    <submittedName>
        <fullName evidence="3">Endoplasmic reticulum membrane protein</fullName>
    </submittedName>
</protein>
<reference evidence="3 4" key="1">
    <citation type="journal article" date="2013" name="BMC Genomics">
        <title>Genome sequencing and comparative genomics of honey bee microsporidia, Nosema apis reveal novel insights into host-parasite interactions.</title>
        <authorList>
            <person name="Chen Yp."/>
            <person name="Pettis J.S."/>
            <person name="Zhao Y."/>
            <person name="Liu X."/>
            <person name="Tallon L.J."/>
            <person name="Sadzewicz L.D."/>
            <person name="Li R."/>
            <person name="Zheng H."/>
            <person name="Huang S."/>
            <person name="Zhang X."/>
            <person name="Hamilton M.C."/>
            <person name="Pernal S.F."/>
            <person name="Melathopoulos A.P."/>
            <person name="Yan X."/>
            <person name="Evans J.D."/>
        </authorList>
    </citation>
    <scope>NUCLEOTIDE SEQUENCE [LARGE SCALE GENOMIC DNA]</scope>
    <source>
        <strain evidence="3 4">BRL 01</strain>
    </source>
</reference>
<dbReference type="AlphaFoldDB" id="T0MK42"/>
<evidence type="ECO:0000313" key="3">
    <source>
        <dbReference type="EMBL" id="EQB61390.1"/>
    </source>
</evidence>
<organism evidence="3 4">
    <name type="scientific">Vairimorpha apis BRL 01</name>
    <dbReference type="NCBI Taxonomy" id="1037528"/>
    <lineage>
        <taxon>Eukaryota</taxon>
        <taxon>Fungi</taxon>
        <taxon>Fungi incertae sedis</taxon>
        <taxon>Microsporidia</taxon>
        <taxon>Nosematidae</taxon>
        <taxon>Vairimorpha</taxon>
    </lineage>
</organism>
<sequence>MNSKIYFSIFIIPQNNEVFLFTLIIFCRYVEIKPRTALSFKDRVKKDTTYKFIYNTFGARENKIELFDNFNRTIGIYHRSSGVVFVDQKYDGFITIKVYNPNNEIMKFGYRCPDVDKETQGALGPYKDKDSVAELLRVLEENVKSQKRQLENFEGHKKLVSKARNMISIFLFFEIILSGLIMWYTHSTTLKMFEKKHSGN</sequence>
<evidence type="ECO:0000256" key="1">
    <source>
        <dbReference type="SAM" id="Coils"/>
    </source>
</evidence>
<proteinExistence type="predicted"/>
<accession>T0MK42</accession>
<keyword evidence="4" id="KW-1185">Reference proteome</keyword>
<name>T0MK42_9MICR</name>
<gene>
    <name evidence="3" type="ORF">NAPIS_ORF01043</name>
</gene>
<evidence type="ECO:0000313" key="4">
    <source>
        <dbReference type="Proteomes" id="UP000053780"/>
    </source>
</evidence>
<dbReference type="OrthoDB" id="2194158at2759"/>
<keyword evidence="2" id="KW-1133">Transmembrane helix</keyword>
<evidence type="ECO:0000256" key="2">
    <source>
        <dbReference type="SAM" id="Phobius"/>
    </source>
</evidence>